<reference evidence="2" key="1">
    <citation type="submission" date="2022-08" db="EMBL/GenBank/DDBJ databases">
        <authorList>
            <consortium name="DOE Joint Genome Institute"/>
            <person name="Min B."/>
            <person name="Riley R."/>
            <person name="Sierra-Patev S."/>
            <person name="Naranjo-Ortiz M."/>
            <person name="Looney B."/>
            <person name="Konkel Z."/>
            <person name="Slot J.C."/>
            <person name="Sakamoto Y."/>
            <person name="Steenwyk J.L."/>
            <person name="Rokas A."/>
            <person name="Carro J."/>
            <person name="Camarero S."/>
            <person name="Ferreira P."/>
            <person name="Molpeceres G."/>
            <person name="Ruiz-Duenas F.J."/>
            <person name="Serrano A."/>
            <person name="Henrissat B."/>
            <person name="Drula E."/>
            <person name="Hughes K.W."/>
            <person name="Mata J.L."/>
            <person name="Ishikawa N.K."/>
            <person name="Vargas-Isla R."/>
            <person name="Ushijima S."/>
            <person name="Smith C.A."/>
            <person name="Ahrendt S."/>
            <person name="Andreopoulos W."/>
            <person name="He G."/>
            <person name="Labutti K."/>
            <person name="Lipzen A."/>
            <person name="Ng V."/>
            <person name="Sandor L."/>
            <person name="Barry K."/>
            <person name="Martinez A.T."/>
            <person name="Xiao Y."/>
            <person name="Gibbons J.G."/>
            <person name="Terashima K."/>
            <person name="Hibbett D.S."/>
            <person name="Grigoriev I.V."/>
        </authorList>
    </citation>
    <scope>NUCLEOTIDE SEQUENCE</scope>
    <source>
        <strain evidence="2">TFB10827</strain>
    </source>
</reference>
<organism evidence="2 3">
    <name type="scientific">Lentinula boryana</name>
    <dbReference type="NCBI Taxonomy" id="40481"/>
    <lineage>
        <taxon>Eukaryota</taxon>
        <taxon>Fungi</taxon>
        <taxon>Dikarya</taxon>
        <taxon>Basidiomycota</taxon>
        <taxon>Agaricomycotina</taxon>
        <taxon>Agaricomycetes</taxon>
        <taxon>Agaricomycetidae</taxon>
        <taxon>Agaricales</taxon>
        <taxon>Marasmiineae</taxon>
        <taxon>Omphalotaceae</taxon>
        <taxon>Lentinula</taxon>
    </lineage>
</organism>
<gene>
    <name evidence="2" type="ORF">F5050DRAFT_1786701</name>
</gene>
<keyword evidence="1" id="KW-1133">Transmembrane helix</keyword>
<sequence length="83" mass="9270">MNNSSLHFAVPTTVPTILASVILLPLSLLVSRGIYHLYFSPLSLIPGPWYAAVSDLWIIVHTLRCRKVRATMVVRVVPGVRKF</sequence>
<comment type="caution">
    <text evidence="2">The sequence shown here is derived from an EMBL/GenBank/DDBJ whole genome shotgun (WGS) entry which is preliminary data.</text>
</comment>
<name>A0ABQ8Q4U6_9AGAR</name>
<dbReference type="Proteomes" id="UP001163828">
    <property type="component" value="Unassembled WGS sequence"/>
</dbReference>
<evidence type="ECO:0000313" key="2">
    <source>
        <dbReference type="EMBL" id="KAJ3992776.1"/>
    </source>
</evidence>
<keyword evidence="1" id="KW-0812">Transmembrane</keyword>
<protein>
    <submittedName>
        <fullName evidence="2">Uncharacterized protein</fullName>
    </submittedName>
</protein>
<evidence type="ECO:0000256" key="1">
    <source>
        <dbReference type="SAM" id="Phobius"/>
    </source>
</evidence>
<evidence type="ECO:0000313" key="3">
    <source>
        <dbReference type="Proteomes" id="UP001163828"/>
    </source>
</evidence>
<dbReference type="EMBL" id="MU790824">
    <property type="protein sequence ID" value="KAJ3992776.1"/>
    <property type="molecule type" value="Genomic_DNA"/>
</dbReference>
<accession>A0ABQ8Q4U6</accession>
<keyword evidence="1" id="KW-0472">Membrane</keyword>
<proteinExistence type="predicted"/>
<keyword evidence="3" id="KW-1185">Reference proteome</keyword>
<feature type="transmembrane region" description="Helical" evidence="1">
    <location>
        <begin position="6"/>
        <end position="30"/>
    </location>
</feature>